<keyword evidence="7" id="KW-1185">Reference proteome</keyword>
<evidence type="ECO:0000256" key="1">
    <source>
        <dbReference type="ARBA" id="ARBA00004141"/>
    </source>
</evidence>
<evidence type="ECO:0000313" key="7">
    <source>
        <dbReference type="Proteomes" id="UP000620104"/>
    </source>
</evidence>
<feature type="transmembrane region" description="Helical" evidence="5">
    <location>
        <begin position="12"/>
        <end position="32"/>
    </location>
</feature>
<sequence>MDRFRENPTELLRLVNMGVGGFMIAGAVGNLIKHSFSSIIIAAYMIIFGAATLAVEVRTPTEEQKVIIQRYASFMHSFLGRGVFYLLVGILMLNYYTVLYIAGSVVGFVGLVYIGLHFMPVIEPPSTMRAPPAEAEAEGQPVWQASA</sequence>
<evidence type="ECO:0000313" key="6">
    <source>
        <dbReference type="EMBL" id="GHJ88079.1"/>
    </source>
</evidence>
<dbReference type="PANTHER" id="PTHR28128">
    <property type="entry name" value="GOLGI APPARATUS MEMBRANE PROTEIN TVP15"/>
    <property type="match status" value="1"/>
</dbReference>
<dbReference type="EMBL" id="BLZA01000028">
    <property type="protein sequence ID" value="GHJ88079.1"/>
    <property type="molecule type" value="Genomic_DNA"/>
</dbReference>
<feature type="transmembrane region" description="Helical" evidence="5">
    <location>
        <begin position="101"/>
        <end position="119"/>
    </location>
</feature>
<keyword evidence="3 5" id="KW-1133">Transmembrane helix</keyword>
<reference evidence="6" key="1">
    <citation type="submission" date="2020-07" db="EMBL/GenBank/DDBJ databases">
        <title>Draft Genome Sequence of a Deep-Sea Yeast, Naganishia (Cryptococcus) liquefaciens strain N6.</title>
        <authorList>
            <person name="Han Y.W."/>
            <person name="Kajitani R."/>
            <person name="Morimoto H."/>
            <person name="Parhat M."/>
            <person name="Tsubouchi H."/>
            <person name="Bakenova O."/>
            <person name="Ogata M."/>
            <person name="Argunhan B."/>
            <person name="Aoki R."/>
            <person name="Kajiwara S."/>
            <person name="Itoh T."/>
            <person name="Iwasaki H."/>
        </authorList>
    </citation>
    <scope>NUCLEOTIDE SEQUENCE</scope>
    <source>
        <strain evidence="6">N6</strain>
    </source>
</reference>
<keyword evidence="4 5" id="KW-0472">Membrane</keyword>
<dbReference type="Pfam" id="PF08507">
    <property type="entry name" value="COPI_assoc"/>
    <property type="match status" value="1"/>
</dbReference>
<keyword evidence="2 5" id="KW-0812">Transmembrane</keyword>
<comment type="subcellular location">
    <subcellularLocation>
        <location evidence="1">Membrane</location>
        <topology evidence="1">Multi-pass membrane protein</topology>
    </subcellularLocation>
</comment>
<feature type="transmembrane region" description="Helical" evidence="5">
    <location>
        <begin position="78"/>
        <end position="95"/>
    </location>
</feature>
<dbReference type="OrthoDB" id="423534at2759"/>
<dbReference type="Proteomes" id="UP000620104">
    <property type="component" value="Unassembled WGS sequence"/>
</dbReference>
<gene>
    <name evidence="6" type="ORF">NliqN6_4481</name>
</gene>
<evidence type="ECO:0000256" key="3">
    <source>
        <dbReference type="ARBA" id="ARBA00022989"/>
    </source>
</evidence>
<proteinExistence type="predicted"/>
<dbReference type="GO" id="GO:0000139">
    <property type="term" value="C:Golgi membrane"/>
    <property type="evidence" value="ECO:0007669"/>
    <property type="project" value="TreeGrafter"/>
</dbReference>
<organism evidence="6 7">
    <name type="scientific">Naganishia liquefaciens</name>
    <dbReference type="NCBI Taxonomy" id="104408"/>
    <lineage>
        <taxon>Eukaryota</taxon>
        <taxon>Fungi</taxon>
        <taxon>Dikarya</taxon>
        <taxon>Basidiomycota</taxon>
        <taxon>Agaricomycotina</taxon>
        <taxon>Tremellomycetes</taxon>
        <taxon>Filobasidiales</taxon>
        <taxon>Filobasidiaceae</taxon>
        <taxon>Naganishia</taxon>
    </lineage>
</organism>
<comment type="caution">
    <text evidence="6">The sequence shown here is derived from an EMBL/GenBank/DDBJ whole genome shotgun (WGS) entry which is preliminary data.</text>
</comment>
<protein>
    <submittedName>
        <fullName evidence="6">Uncharacterized protein</fullName>
    </submittedName>
</protein>
<dbReference type="AlphaFoldDB" id="A0A8H3TVZ2"/>
<feature type="transmembrane region" description="Helical" evidence="5">
    <location>
        <begin position="38"/>
        <end position="57"/>
    </location>
</feature>
<evidence type="ECO:0000256" key="5">
    <source>
        <dbReference type="SAM" id="Phobius"/>
    </source>
</evidence>
<dbReference type="GO" id="GO:0016192">
    <property type="term" value="P:vesicle-mediated transport"/>
    <property type="evidence" value="ECO:0007669"/>
    <property type="project" value="TreeGrafter"/>
</dbReference>
<dbReference type="InterPro" id="IPR013714">
    <property type="entry name" value="Golgi_TVP15"/>
</dbReference>
<name>A0A8H3TVZ2_9TREE</name>
<evidence type="ECO:0000256" key="4">
    <source>
        <dbReference type="ARBA" id="ARBA00023136"/>
    </source>
</evidence>
<accession>A0A8H3TVZ2</accession>
<dbReference type="PANTHER" id="PTHR28128:SF1">
    <property type="entry name" value="GOLGI APPARATUS MEMBRANE PROTEIN TVP15"/>
    <property type="match status" value="1"/>
</dbReference>
<evidence type="ECO:0000256" key="2">
    <source>
        <dbReference type="ARBA" id="ARBA00022692"/>
    </source>
</evidence>